<comment type="caution">
    <text evidence="1">The sequence shown here is derived from an EMBL/GenBank/DDBJ whole genome shotgun (WGS) entry which is preliminary data.</text>
</comment>
<proteinExistence type="predicted"/>
<gene>
    <name evidence="1" type="ORF">CEXT_260611</name>
</gene>
<dbReference type="Proteomes" id="UP001054945">
    <property type="component" value="Unassembled WGS sequence"/>
</dbReference>
<evidence type="ECO:0000313" key="2">
    <source>
        <dbReference type="Proteomes" id="UP001054945"/>
    </source>
</evidence>
<evidence type="ECO:0000313" key="1">
    <source>
        <dbReference type="EMBL" id="GIY98398.1"/>
    </source>
</evidence>
<reference evidence="1 2" key="1">
    <citation type="submission" date="2021-06" db="EMBL/GenBank/DDBJ databases">
        <title>Caerostris extrusa draft genome.</title>
        <authorList>
            <person name="Kono N."/>
            <person name="Arakawa K."/>
        </authorList>
    </citation>
    <scope>NUCLEOTIDE SEQUENCE [LARGE SCALE GENOMIC DNA]</scope>
</reference>
<dbReference type="AlphaFoldDB" id="A0AAV4XUX9"/>
<protein>
    <submittedName>
        <fullName evidence="1">Uncharacterized protein</fullName>
    </submittedName>
</protein>
<sequence length="115" mass="12708">MPSLCLAECAEEAKRERPLLLAAMRKAVSISDDALAANVETEWAFFGVDVNGRLLRAHLSNERAERGPPGAMAGKEELISGCPLQCGRRVSRNAQRKLEWEEALCWICLRKVASI</sequence>
<name>A0AAV4XUX9_CAEEX</name>
<accession>A0AAV4XUX9</accession>
<keyword evidence="2" id="KW-1185">Reference proteome</keyword>
<dbReference type="EMBL" id="BPLR01000923">
    <property type="protein sequence ID" value="GIY98398.1"/>
    <property type="molecule type" value="Genomic_DNA"/>
</dbReference>
<organism evidence="1 2">
    <name type="scientific">Caerostris extrusa</name>
    <name type="common">Bark spider</name>
    <name type="synonym">Caerostris bankana</name>
    <dbReference type="NCBI Taxonomy" id="172846"/>
    <lineage>
        <taxon>Eukaryota</taxon>
        <taxon>Metazoa</taxon>
        <taxon>Ecdysozoa</taxon>
        <taxon>Arthropoda</taxon>
        <taxon>Chelicerata</taxon>
        <taxon>Arachnida</taxon>
        <taxon>Araneae</taxon>
        <taxon>Araneomorphae</taxon>
        <taxon>Entelegynae</taxon>
        <taxon>Araneoidea</taxon>
        <taxon>Araneidae</taxon>
        <taxon>Caerostris</taxon>
    </lineage>
</organism>